<keyword evidence="2" id="KW-1185">Reference proteome</keyword>
<organism evidence="1 2">
    <name type="scientific">Papaver atlanticum</name>
    <dbReference type="NCBI Taxonomy" id="357466"/>
    <lineage>
        <taxon>Eukaryota</taxon>
        <taxon>Viridiplantae</taxon>
        <taxon>Streptophyta</taxon>
        <taxon>Embryophyta</taxon>
        <taxon>Tracheophyta</taxon>
        <taxon>Spermatophyta</taxon>
        <taxon>Magnoliopsida</taxon>
        <taxon>Ranunculales</taxon>
        <taxon>Papaveraceae</taxon>
        <taxon>Papaveroideae</taxon>
        <taxon>Papaver</taxon>
    </lineage>
</organism>
<sequence>LNDRRRSKQHTIQAEKEIILSAIFTACSDVFSAFEHYQTSTRHSFDMKVAACFQQRRACQSSIFHSYVNPSRYIELGKDEEITESKGQSNQICR</sequence>
<evidence type="ECO:0000313" key="1">
    <source>
        <dbReference type="EMBL" id="KAI3928802.1"/>
    </source>
</evidence>
<evidence type="ECO:0000313" key="2">
    <source>
        <dbReference type="Proteomes" id="UP001202328"/>
    </source>
</evidence>
<feature type="non-terminal residue" evidence="1">
    <location>
        <position position="1"/>
    </location>
</feature>
<gene>
    <name evidence="1" type="ORF">MKW98_024403</name>
</gene>
<dbReference type="EMBL" id="JAJJMB010007708">
    <property type="protein sequence ID" value="KAI3928802.1"/>
    <property type="molecule type" value="Genomic_DNA"/>
</dbReference>
<accession>A0AAD4T0Q8</accession>
<protein>
    <submittedName>
        <fullName evidence="1">Uncharacterized protein</fullName>
    </submittedName>
</protein>
<name>A0AAD4T0Q8_9MAGN</name>
<dbReference type="Proteomes" id="UP001202328">
    <property type="component" value="Unassembled WGS sequence"/>
</dbReference>
<reference evidence="1" key="1">
    <citation type="submission" date="2022-04" db="EMBL/GenBank/DDBJ databases">
        <title>A functionally conserved STORR gene fusion in Papaver species that diverged 16.8 million years ago.</title>
        <authorList>
            <person name="Catania T."/>
        </authorList>
    </citation>
    <scope>NUCLEOTIDE SEQUENCE</scope>
    <source>
        <strain evidence="1">S-188037</strain>
    </source>
</reference>
<comment type="caution">
    <text evidence="1">The sequence shown here is derived from an EMBL/GenBank/DDBJ whole genome shotgun (WGS) entry which is preliminary data.</text>
</comment>
<dbReference type="AlphaFoldDB" id="A0AAD4T0Q8"/>
<proteinExistence type="predicted"/>